<evidence type="ECO:0000256" key="1">
    <source>
        <dbReference type="ARBA" id="ARBA00007347"/>
    </source>
</evidence>
<name>A0A4Y7QJN6_9AGAM</name>
<dbReference type="EMBL" id="ML170159">
    <property type="protein sequence ID" value="TDL27431.1"/>
    <property type="molecule type" value="Genomic_DNA"/>
</dbReference>
<evidence type="ECO:0000256" key="2">
    <source>
        <dbReference type="ARBA" id="ARBA00023157"/>
    </source>
</evidence>
<keyword evidence="3" id="KW-0496">Mitochondrion</keyword>
<keyword evidence="6" id="KW-1185">Reference proteome</keyword>
<accession>A0A4Y7QJN6</accession>
<protein>
    <recommendedName>
        <fullName evidence="3">COX assembly mitochondrial protein</fullName>
    </recommendedName>
</protein>
<evidence type="ECO:0000313" key="5">
    <source>
        <dbReference type="EMBL" id="TDL27431.1"/>
    </source>
</evidence>
<keyword evidence="2" id="KW-1015">Disulfide bond</keyword>
<dbReference type="STRING" id="50990.A0A4Y7QJN6"/>
<dbReference type="InterPro" id="IPR013892">
    <property type="entry name" value="Cyt_c_biogenesis_Cmc1-like"/>
</dbReference>
<keyword evidence="3" id="KW-0472">Membrane</keyword>
<dbReference type="Pfam" id="PF08583">
    <property type="entry name" value="Cmc1"/>
    <property type="match status" value="1"/>
</dbReference>
<dbReference type="AlphaFoldDB" id="A0A4Y7QJN6"/>
<feature type="region of interest" description="Disordered" evidence="4">
    <location>
        <begin position="57"/>
        <end position="78"/>
    </location>
</feature>
<organism evidence="5 6">
    <name type="scientific">Rickenella mellea</name>
    <dbReference type="NCBI Taxonomy" id="50990"/>
    <lineage>
        <taxon>Eukaryota</taxon>
        <taxon>Fungi</taxon>
        <taxon>Dikarya</taxon>
        <taxon>Basidiomycota</taxon>
        <taxon>Agaricomycotina</taxon>
        <taxon>Agaricomycetes</taxon>
        <taxon>Hymenochaetales</taxon>
        <taxon>Rickenellaceae</taxon>
        <taxon>Rickenella</taxon>
    </lineage>
</organism>
<dbReference type="GO" id="GO:0005743">
    <property type="term" value="C:mitochondrial inner membrane"/>
    <property type="evidence" value="ECO:0007669"/>
    <property type="project" value="UniProtKB-SubCell"/>
</dbReference>
<feature type="compositionally biased region" description="Basic and acidic residues" evidence="4">
    <location>
        <begin position="58"/>
        <end position="78"/>
    </location>
</feature>
<evidence type="ECO:0000256" key="4">
    <source>
        <dbReference type="SAM" id="MobiDB-lite"/>
    </source>
</evidence>
<keyword evidence="3" id="KW-0143">Chaperone</keyword>
<evidence type="ECO:0000256" key="3">
    <source>
        <dbReference type="RuleBase" id="RU364104"/>
    </source>
</evidence>
<comment type="similarity">
    <text evidence="1 3">Belongs to the CMC family.</text>
</comment>
<dbReference type="Proteomes" id="UP000294933">
    <property type="component" value="Unassembled WGS sequence"/>
</dbReference>
<dbReference type="OrthoDB" id="532630at2759"/>
<sequence>MHPQLTEKNIICKDFIEALELCHRNSWARLTGGCNEAKTELNLCLRKARLNRAANNREMAKTRKDQVNRKAEEFKADN</sequence>
<proteinExistence type="inferred from homology"/>
<dbReference type="VEuPathDB" id="FungiDB:BD410DRAFT_782515"/>
<comment type="subcellular location">
    <subcellularLocation>
        <location evidence="3">Mitochondrion inner membrane</location>
    </subcellularLocation>
</comment>
<keyword evidence="3" id="KW-0999">Mitochondrion inner membrane</keyword>
<evidence type="ECO:0000313" key="6">
    <source>
        <dbReference type="Proteomes" id="UP000294933"/>
    </source>
</evidence>
<reference evidence="5 6" key="1">
    <citation type="submission" date="2018-06" db="EMBL/GenBank/DDBJ databases">
        <title>A transcriptomic atlas of mushroom development highlights an independent origin of complex multicellularity.</title>
        <authorList>
            <consortium name="DOE Joint Genome Institute"/>
            <person name="Krizsan K."/>
            <person name="Almasi E."/>
            <person name="Merenyi Z."/>
            <person name="Sahu N."/>
            <person name="Viragh M."/>
            <person name="Koszo T."/>
            <person name="Mondo S."/>
            <person name="Kiss B."/>
            <person name="Balint B."/>
            <person name="Kues U."/>
            <person name="Barry K."/>
            <person name="Hegedus J.C."/>
            <person name="Henrissat B."/>
            <person name="Johnson J."/>
            <person name="Lipzen A."/>
            <person name="Ohm R."/>
            <person name="Nagy I."/>
            <person name="Pangilinan J."/>
            <person name="Yan J."/>
            <person name="Xiong Y."/>
            <person name="Grigoriev I.V."/>
            <person name="Hibbett D.S."/>
            <person name="Nagy L.G."/>
        </authorList>
    </citation>
    <scope>NUCLEOTIDE SEQUENCE [LARGE SCALE GENOMIC DNA]</scope>
    <source>
        <strain evidence="5 6">SZMC22713</strain>
    </source>
</reference>
<comment type="function">
    <text evidence="3">Required for mitochondrial cytochrome c oxidase (COX) assembly and respiration.</text>
</comment>
<gene>
    <name evidence="5" type="ORF">BD410DRAFT_782515</name>
</gene>